<dbReference type="AlphaFoldDB" id="A0A4R4VA14"/>
<name>A0A4R4VA14_9PSEU</name>
<organism evidence="2 3">
    <name type="scientific">Saccharopolyspora terrae</name>
    <dbReference type="NCBI Taxonomy" id="2530384"/>
    <lineage>
        <taxon>Bacteria</taxon>
        <taxon>Bacillati</taxon>
        <taxon>Actinomycetota</taxon>
        <taxon>Actinomycetes</taxon>
        <taxon>Pseudonocardiales</taxon>
        <taxon>Pseudonocardiaceae</taxon>
        <taxon>Saccharopolyspora</taxon>
    </lineage>
</organism>
<comment type="caution">
    <text evidence="2">The sequence shown here is derived from an EMBL/GenBank/DDBJ whole genome shotgun (WGS) entry which is preliminary data.</text>
</comment>
<dbReference type="RefSeq" id="WP_132677904.1">
    <property type="nucleotide sequence ID" value="NZ_SMKS01000052.1"/>
</dbReference>
<accession>A0A4R4VA14</accession>
<sequence>MTTEDEPDVTFTSTVRADEITFSEVPETSVDFPGDIDDRSTSGSDRTNLPNPVRPHVTYHDIQVDYRIEAYLDQADRTDS</sequence>
<reference evidence="2 3" key="1">
    <citation type="submission" date="2019-03" db="EMBL/GenBank/DDBJ databases">
        <title>Draft genome sequences of novel Actinobacteria.</title>
        <authorList>
            <person name="Sahin N."/>
            <person name="Ay H."/>
            <person name="Saygin H."/>
        </authorList>
    </citation>
    <scope>NUCLEOTIDE SEQUENCE [LARGE SCALE GENOMIC DNA]</scope>
    <source>
        <strain evidence="2 3">16K309</strain>
    </source>
</reference>
<feature type="compositionally biased region" description="Polar residues" evidence="1">
    <location>
        <begin position="41"/>
        <end position="50"/>
    </location>
</feature>
<evidence type="ECO:0000256" key="1">
    <source>
        <dbReference type="SAM" id="MobiDB-lite"/>
    </source>
</evidence>
<dbReference type="EMBL" id="SMKS01000052">
    <property type="protein sequence ID" value="TDD02169.1"/>
    <property type="molecule type" value="Genomic_DNA"/>
</dbReference>
<proteinExistence type="predicted"/>
<gene>
    <name evidence="2" type="ORF">E1181_23500</name>
</gene>
<dbReference type="Proteomes" id="UP000295674">
    <property type="component" value="Unassembled WGS sequence"/>
</dbReference>
<evidence type="ECO:0000313" key="2">
    <source>
        <dbReference type="EMBL" id="TDD02169.1"/>
    </source>
</evidence>
<dbReference type="OrthoDB" id="3431870at2"/>
<feature type="region of interest" description="Disordered" evidence="1">
    <location>
        <begin position="24"/>
        <end position="55"/>
    </location>
</feature>
<keyword evidence="3" id="KW-1185">Reference proteome</keyword>
<evidence type="ECO:0000313" key="3">
    <source>
        <dbReference type="Proteomes" id="UP000295674"/>
    </source>
</evidence>
<protein>
    <submittedName>
        <fullName evidence="2">Uncharacterized protein</fullName>
    </submittedName>
</protein>